<dbReference type="PROSITE" id="PS51459">
    <property type="entry name" value="FIDO"/>
    <property type="match status" value="1"/>
</dbReference>
<sequence length="163" mass="19421">MHYLGPQDFEEVFNLVYKYYSKIELAPDYFAEKTGLEKLRGVTEGVKMDQFYPDIYSKAAYLLIQINKGHFFSNGNKRLALIFVLAFILINKRKIRKRSKKQHESKLRALFPKFQIFQDYQNFLPEEFGYYNLSIIVADSEKYMDSFENLKIKVKEFFKFSVA</sequence>
<dbReference type="Proteomes" id="UP000176996">
    <property type="component" value="Unassembled WGS sequence"/>
</dbReference>
<evidence type="ECO:0000259" key="1">
    <source>
        <dbReference type="PROSITE" id="PS51459"/>
    </source>
</evidence>
<name>A0A1F6BUY7_9BACT</name>
<dbReference type="InterPro" id="IPR053737">
    <property type="entry name" value="Type_II_TA_Toxin"/>
</dbReference>
<evidence type="ECO:0000313" key="2">
    <source>
        <dbReference type="EMBL" id="OGG40729.1"/>
    </source>
</evidence>
<gene>
    <name evidence="2" type="ORF">A3A21_01920</name>
</gene>
<accession>A0A1F6BUY7</accession>
<dbReference type="STRING" id="1798471.A3A21_01920"/>
<proteinExistence type="predicted"/>
<dbReference type="AlphaFoldDB" id="A0A1F6BUY7"/>
<feature type="domain" description="Fido" evidence="1">
    <location>
        <begin position="4"/>
        <end position="126"/>
    </location>
</feature>
<organism evidence="2 3">
    <name type="scientific">Candidatus Jorgensenbacteria bacterium RIFCSPLOWO2_01_FULL_45_25b</name>
    <dbReference type="NCBI Taxonomy" id="1798471"/>
    <lineage>
        <taxon>Bacteria</taxon>
        <taxon>Candidatus Joergenseniibacteriota</taxon>
    </lineage>
</organism>
<dbReference type="Pfam" id="PF02661">
    <property type="entry name" value="Fic"/>
    <property type="match status" value="1"/>
</dbReference>
<evidence type="ECO:0000313" key="3">
    <source>
        <dbReference type="Proteomes" id="UP000176996"/>
    </source>
</evidence>
<protein>
    <recommendedName>
        <fullName evidence="1">Fido domain-containing protein</fullName>
    </recommendedName>
</protein>
<dbReference type="Gene3D" id="1.20.120.1870">
    <property type="entry name" value="Fic/DOC protein, Fido domain"/>
    <property type="match status" value="1"/>
</dbReference>
<reference evidence="2 3" key="1">
    <citation type="journal article" date="2016" name="Nat. Commun.">
        <title>Thousands of microbial genomes shed light on interconnected biogeochemical processes in an aquifer system.</title>
        <authorList>
            <person name="Anantharaman K."/>
            <person name="Brown C.T."/>
            <person name="Hug L.A."/>
            <person name="Sharon I."/>
            <person name="Castelle C.J."/>
            <person name="Probst A.J."/>
            <person name="Thomas B.C."/>
            <person name="Singh A."/>
            <person name="Wilkins M.J."/>
            <person name="Karaoz U."/>
            <person name="Brodie E.L."/>
            <person name="Williams K.H."/>
            <person name="Hubbard S.S."/>
            <person name="Banfield J.F."/>
        </authorList>
    </citation>
    <scope>NUCLEOTIDE SEQUENCE [LARGE SCALE GENOMIC DNA]</scope>
</reference>
<dbReference type="EMBL" id="MFKK01000020">
    <property type="protein sequence ID" value="OGG40729.1"/>
    <property type="molecule type" value="Genomic_DNA"/>
</dbReference>
<comment type="caution">
    <text evidence="2">The sequence shown here is derived from an EMBL/GenBank/DDBJ whole genome shotgun (WGS) entry which is preliminary data.</text>
</comment>
<dbReference type="InterPro" id="IPR003812">
    <property type="entry name" value="Fido"/>
</dbReference>